<keyword evidence="4" id="KW-1185">Reference proteome</keyword>
<evidence type="ECO:0000313" key="3">
    <source>
        <dbReference type="EMBL" id="SZX78338.1"/>
    </source>
</evidence>
<proteinExistence type="predicted"/>
<reference evidence="3 4" key="1">
    <citation type="submission" date="2016-10" db="EMBL/GenBank/DDBJ databases">
        <authorList>
            <person name="Cai Z."/>
        </authorList>
    </citation>
    <scope>NUCLEOTIDE SEQUENCE [LARGE SCALE GENOMIC DNA]</scope>
</reference>
<evidence type="ECO:0000256" key="1">
    <source>
        <dbReference type="SAM" id="MobiDB-lite"/>
    </source>
</evidence>
<name>A0A383WLK5_TETOB</name>
<accession>A0A383WLK5</accession>
<gene>
    <name evidence="3" type="ORF">BQ4739_LOCUS18630</name>
</gene>
<evidence type="ECO:0000313" key="4">
    <source>
        <dbReference type="Proteomes" id="UP000256970"/>
    </source>
</evidence>
<keyword evidence="2" id="KW-0732">Signal</keyword>
<dbReference type="AlphaFoldDB" id="A0A383WLK5"/>
<feature type="chain" id="PRO_5016615962" evidence="2">
    <location>
        <begin position="29"/>
        <end position="269"/>
    </location>
</feature>
<evidence type="ECO:0000256" key="2">
    <source>
        <dbReference type="SAM" id="SignalP"/>
    </source>
</evidence>
<feature type="region of interest" description="Disordered" evidence="1">
    <location>
        <begin position="35"/>
        <end position="69"/>
    </location>
</feature>
<organism evidence="3 4">
    <name type="scientific">Tetradesmus obliquus</name>
    <name type="common">Green alga</name>
    <name type="synonym">Acutodesmus obliquus</name>
    <dbReference type="NCBI Taxonomy" id="3088"/>
    <lineage>
        <taxon>Eukaryota</taxon>
        <taxon>Viridiplantae</taxon>
        <taxon>Chlorophyta</taxon>
        <taxon>core chlorophytes</taxon>
        <taxon>Chlorophyceae</taxon>
        <taxon>CS clade</taxon>
        <taxon>Sphaeropleales</taxon>
        <taxon>Scenedesmaceae</taxon>
        <taxon>Tetradesmus</taxon>
    </lineage>
</organism>
<sequence>MAKGAAGQLCFAVGTLLLTSFLAGICNAAGAAAQAEPSSTPRANPATPAVHADAQPHPRPGGRKGLFENNNNKQQVQPQAYAALIGQPLQGIAGSTVELPEVPQSSSSMAVQWEVKMGDKIVLSGAGSIVPLTHIEPGTYTLDVVAADGSTEASGTCLLIVDEGSTASIEIASVTPAAEPAESQPEPAAAAAAAAVPAAAEPAAATSVAAPTATPQAAAAGAAIDTAATAAAAAPVVSGPNPAARTAGKHKLQELPYVVVSSQNPVLLI</sequence>
<dbReference type="EMBL" id="FNXT01001315">
    <property type="protein sequence ID" value="SZX78338.1"/>
    <property type="molecule type" value="Genomic_DNA"/>
</dbReference>
<dbReference type="Proteomes" id="UP000256970">
    <property type="component" value="Unassembled WGS sequence"/>
</dbReference>
<protein>
    <submittedName>
        <fullName evidence="3">Uncharacterized protein</fullName>
    </submittedName>
</protein>
<feature type="signal peptide" evidence="2">
    <location>
        <begin position="1"/>
        <end position="28"/>
    </location>
</feature>